<evidence type="ECO:0000313" key="3">
    <source>
        <dbReference type="Proteomes" id="UP001108027"/>
    </source>
</evidence>
<gene>
    <name evidence="2" type="ORF">LL252_03700</name>
</gene>
<dbReference type="InterPro" id="IPR018643">
    <property type="entry name" value="DUF2069_membrane"/>
</dbReference>
<organism evidence="2 3">
    <name type="scientific">Alloalcanivorax marinus</name>
    <dbReference type="NCBI Taxonomy" id="1177169"/>
    <lineage>
        <taxon>Bacteria</taxon>
        <taxon>Pseudomonadati</taxon>
        <taxon>Pseudomonadota</taxon>
        <taxon>Gammaproteobacteria</taxon>
        <taxon>Oceanospirillales</taxon>
        <taxon>Alcanivoracaceae</taxon>
        <taxon>Alloalcanivorax</taxon>
    </lineage>
</organism>
<name>A0A9Q3YQI9_9GAMM</name>
<dbReference type="RefSeq" id="WP_204430393.1">
    <property type="nucleotide sequence ID" value="NZ_ARXL01000085.1"/>
</dbReference>
<protein>
    <submittedName>
        <fullName evidence="2">DUF2069 domain-containing protein</fullName>
    </submittedName>
</protein>
<dbReference type="Proteomes" id="UP001108027">
    <property type="component" value="Unassembled WGS sequence"/>
</dbReference>
<comment type="caution">
    <text evidence="2">The sequence shown here is derived from an EMBL/GenBank/DDBJ whole genome shotgun (WGS) entry which is preliminary data.</text>
</comment>
<keyword evidence="3" id="KW-1185">Reference proteome</keyword>
<accession>A0A9Q3YQI9</accession>
<keyword evidence="1" id="KW-0812">Transmembrane</keyword>
<reference evidence="2" key="1">
    <citation type="submission" date="2021-10" db="EMBL/GenBank/DDBJ databases">
        <title>The diversity and Nitrogen Metabolism of Culturable Nitrate-Utilizing Bacteria Within the Oxygen Minimum Zone of the Changjiang (Yangtze River)Estuary.</title>
        <authorList>
            <person name="Zhang D."/>
            <person name="Zheng J."/>
            <person name="Liu S."/>
            <person name="He W."/>
        </authorList>
    </citation>
    <scope>NUCLEOTIDE SEQUENCE</scope>
    <source>
        <strain evidence="2">FXH-223</strain>
    </source>
</reference>
<feature type="transmembrane region" description="Helical" evidence="1">
    <location>
        <begin position="59"/>
        <end position="76"/>
    </location>
</feature>
<sequence>MLGFVLRGCYLLLLLLGIAAQFWFTPPNAPLAASVIMALVLYLPLLLMMVAPITLHPRSLTWLCFLLLFYFCGYVLQCLNPPPQRTLAIVQVSLTVVMFLAAMQLIRRGGRAD</sequence>
<keyword evidence="1" id="KW-0472">Membrane</keyword>
<proteinExistence type="predicted"/>
<dbReference type="Pfam" id="PF09842">
    <property type="entry name" value="DUF2069"/>
    <property type="match status" value="1"/>
</dbReference>
<dbReference type="EMBL" id="JAJGNA010000003">
    <property type="protein sequence ID" value="MCC4307668.1"/>
    <property type="molecule type" value="Genomic_DNA"/>
</dbReference>
<evidence type="ECO:0000256" key="1">
    <source>
        <dbReference type="SAM" id="Phobius"/>
    </source>
</evidence>
<dbReference type="AlphaFoldDB" id="A0A9Q3YQI9"/>
<feature type="transmembrane region" description="Helical" evidence="1">
    <location>
        <begin position="88"/>
        <end position="106"/>
    </location>
</feature>
<evidence type="ECO:0000313" key="2">
    <source>
        <dbReference type="EMBL" id="MCC4307668.1"/>
    </source>
</evidence>
<feature type="transmembrane region" description="Helical" evidence="1">
    <location>
        <begin position="29"/>
        <end position="47"/>
    </location>
</feature>
<keyword evidence="1" id="KW-1133">Transmembrane helix</keyword>